<evidence type="ECO:0000256" key="2">
    <source>
        <dbReference type="ARBA" id="ARBA00022729"/>
    </source>
</evidence>
<dbReference type="InterPro" id="IPR017927">
    <property type="entry name" value="FAD-bd_FR_type"/>
</dbReference>
<evidence type="ECO:0000259" key="6">
    <source>
        <dbReference type="PROSITE" id="PS51384"/>
    </source>
</evidence>
<sequence>MTYYQFDTIIIGAGLGGLVAGATLTKKGHRVLLLEQHYVAGGCATTFKRKDYIMEVGLHEMDGLYEKDIKKDIFEYLEIDKNINLIKVPEVFRLKSEKLDFTLPHGKKASYDKLVSYFPNEAKNIQRFLTFMDNILTELPQFPLEKWKQTITLPIMPLKFPNIVRAARKSLGAWLDYYFKDEDLKLLLQANLLYYHDDPYSMSMIYFAAAQTSYINGGGYFIKGGSQKLSDYLVSIINNNGGQVVLGKTVKEVIIEEGKAKGVLYHDKYQNSSKNRVYAENIISNAAIPVLEKMLPNKEALKINQKVGHLKPSCSLLSIYIGFKGDIKQYGSVNYSTFFSHKEVETLKDVHKNYQGDWTKRNFVFVDYSQIDAGLAPKGKSFGVICCADYIQDWESLSSDAYKAKKEEVASIFIQRLDQKFPGIKNEIEHYEVATSKTIRSYINSPNGTPYGYAQIKGQSGRNRTPLKSPIPNLYFAGSWSFPGGGFTGAIISGYLCATQIQDQPNVVSKDQNEPSLDTENKVTLIEKKLIAEDTVELSFTKPVSFQYNAGQYLILDLLTPKYTNLDISHRPLSIVSHPSEDNIRLAMRYSDSSFKKSIKEMDLNTVCKIYGPIGSFSTQNATKGISFIVAGIGITPILPLLKELEDQHYSNPVYLFYSNKNEVSTAYHHELQEVQLENFHYVPVFTETEERISAITLFSHLQQWDNFQYYIVGNSSFNKGMKEMLLSNPSINNEDILVDDFG</sequence>
<dbReference type="SUPFAM" id="SSF63380">
    <property type="entry name" value="Riboflavin synthase domain-like"/>
    <property type="match status" value="1"/>
</dbReference>
<evidence type="ECO:0000256" key="3">
    <source>
        <dbReference type="ARBA" id="ARBA00022827"/>
    </source>
</evidence>
<evidence type="ECO:0000256" key="4">
    <source>
        <dbReference type="ARBA" id="ARBA00022857"/>
    </source>
</evidence>
<dbReference type="InterPro" id="IPR039261">
    <property type="entry name" value="FNR_nucleotide-bd"/>
</dbReference>
<accession>A0A7X8SQF2</accession>
<dbReference type="Proteomes" id="UP000585050">
    <property type="component" value="Unassembled WGS sequence"/>
</dbReference>
<evidence type="ECO:0000256" key="1">
    <source>
        <dbReference type="ARBA" id="ARBA00022630"/>
    </source>
</evidence>
<keyword evidence="8" id="KW-1185">Reference proteome</keyword>
<evidence type="ECO:0000313" key="7">
    <source>
        <dbReference type="EMBL" id="NLR94511.1"/>
    </source>
</evidence>
<dbReference type="SUPFAM" id="SSF52343">
    <property type="entry name" value="Ferredoxin reductase-like, C-terminal NADP-linked domain"/>
    <property type="match status" value="1"/>
</dbReference>
<dbReference type="PANTHER" id="PTHR46091">
    <property type="entry name" value="BLR7054 PROTEIN"/>
    <property type="match status" value="1"/>
</dbReference>
<name>A0A7X8SQF2_9BACT</name>
<dbReference type="EMBL" id="JABAIL010000012">
    <property type="protein sequence ID" value="NLR94511.1"/>
    <property type="molecule type" value="Genomic_DNA"/>
</dbReference>
<protein>
    <submittedName>
        <fullName evidence="7">NAD(P)-binding protein</fullName>
    </submittedName>
</protein>
<dbReference type="Gene3D" id="3.50.50.60">
    <property type="entry name" value="FAD/NAD(P)-binding domain"/>
    <property type="match status" value="1"/>
</dbReference>
<dbReference type="CDD" id="cd00322">
    <property type="entry name" value="FNR_like"/>
    <property type="match status" value="1"/>
</dbReference>
<dbReference type="InterPro" id="IPR052206">
    <property type="entry name" value="Retinol_saturase"/>
</dbReference>
<dbReference type="InterPro" id="IPR001433">
    <property type="entry name" value="OxRdtase_FAD/NAD-bd"/>
</dbReference>
<comment type="caution">
    <text evidence="7">The sequence shown here is derived from an EMBL/GenBank/DDBJ whole genome shotgun (WGS) entry which is preliminary data.</text>
</comment>
<dbReference type="PROSITE" id="PS51384">
    <property type="entry name" value="FAD_FR"/>
    <property type="match status" value="1"/>
</dbReference>
<evidence type="ECO:0000313" key="8">
    <source>
        <dbReference type="Proteomes" id="UP000585050"/>
    </source>
</evidence>
<gene>
    <name evidence="7" type="ORF">HGP29_25120</name>
</gene>
<dbReference type="PANTHER" id="PTHR46091:SF3">
    <property type="entry name" value="AMINE OXIDASE DOMAIN-CONTAINING PROTEIN"/>
    <property type="match status" value="1"/>
</dbReference>
<dbReference type="GO" id="GO:0016491">
    <property type="term" value="F:oxidoreductase activity"/>
    <property type="evidence" value="ECO:0007669"/>
    <property type="project" value="InterPro"/>
</dbReference>
<feature type="domain" description="FAD-binding FR-type" evidence="6">
    <location>
        <begin position="518"/>
        <end position="620"/>
    </location>
</feature>
<proteinExistence type="predicted"/>
<keyword evidence="1" id="KW-0285">Flavoprotein</keyword>
<keyword evidence="5" id="KW-0520">NAD</keyword>
<dbReference type="Gene3D" id="3.90.660.50">
    <property type="match status" value="1"/>
</dbReference>
<dbReference type="Pfam" id="PF01593">
    <property type="entry name" value="Amino_oxidase"/>
    <property type="match status" value="1"/>
</dbReference>
<dbReference type="SUPFAM" id="SSF51905">
    <property type="entry name" value="FAD/NAD(P)-binding domain"/>
    <property type="match status" value="1"/>
</dbReference>
<dbReference type="InterPro" id="IPR002937">
    <property type="entry name" value="Amino_oxidase"/>
</dbReference>
<dbReference type="Gene3D" id="2.40.30.10">
    <property type="entry name" value="Translation factors"/>
    <property type="match status" value="1"/>
</dbReference>
<evidence type="ECO:0000256" key="5">
    <source>
        <dbReference type="ARBA" id="ARBA00023027"/>
    </source>
</evidence>
<reference evidence="7 8" key="1">
    <citation type="submission" date="2020-04" db="EMBL/GenBank/DDBJ databases">
        <title>Flammeovirga sp. SR4, a novel species isolated from seawater.</title>
        <authorList>
            <person name="Wang X."/>
        </authorList>
    </citation>
    <scope>NUCLEOTIDE SEQUENCE [LARGE SCALE GENOMIC DNA]</scope>
    <source>
        <strain evidence="7 8">SR4</strain>
    </source>
</reference>
<dbReference type="Pfam" id="PF00175">
    <property type="entry name" value="NAD_binding_1"/>
    <property type="match status" value="1"/>
</dbReference>
<dbReference type="Gene3D" id="3.40.50.80">
    <property type="entry name" value="Nucleotide-binding domain of ferredoxin-NADP reductase (FNR) module"/>
    <property type="match status" value="1"/>
</dbReference>
<keyword evidence="4" id="KW-0521">NADP</keyword>
<dbReference type="AlphaFoldDB" id="A0A7X8SQF2"/>
<dbReference type="InterPro" id="IPR017938">
    <property type="entry name" value="Riboflavin_synthase-like_b-brl"/>
</dbReference>
<dbReference type="RefSeq" id="WP_168885216.1">
    <property type="nucleotide sequence ID" value="NZ_JABAIL010000012.1"/>
</dbReference>
<organism evidence="7 8">
    <name type="scientific">Flammeovirga agarivorans</name>
    <dbReference type="NCBI Taxonomy" id="2726742"/>
    <lineage>
        <taxon>Bacteria</taxon>
        <taxon>Pseudomonadati</taxon>
        <taxon>Bacteroidota</taxon>
        <taxon>Cytophagia</taxon>
        <taxon>Cytophagales</taxon>
        <taxon>Flammeovirgaceae</taxon>
        <taxon>Flammeovirga</taxon>
    </lineage>
</organism>
<dbReference type="InterPro" id="IPR036188">
    <property type="entry name" value="FAD/NAD-bd_sf"/>
</dbReference>
<keyword evidence="2" id="KW-0732">Signal</keyword>
<keyword evidence="3" id="KW-0274">FAD</keyword>